<name>A0AAD9IBP2_9PEZI</name>
<evidence type="ECO:0000313" key="1">
    <source>
        <dbReference type="EMBL" id="KAK2074350.1"/>
    </source>
</evidence>
<evidence type="ECO:0000313" key="2">
    <source>
        <dbReference type="Proteomes" id="UP001217918"/>
    </source>
</evidence>
<comment type="caution">
    <text evidence="1">The sequence shown here is derived from an EMBL/GenBank/DDBJ whole genome shotgun (WGS) entry which is preliminary data.</text>
</comment>
<reference evidence="1" key="1">
    <citation type="journal article" date="2023" name="Mol. Plant Microbe Interact.">
        <title>Elucidating the Obligate Nature and Biological Capacity of an Invasive Fungal Corn Pathogen.</title>
        <authorList>
            <person name="MacCready J.S."/>
            <person name="Roggenkamp E.M."/>
            <person name="Gdanetz K."/>
            <person name="Chilvers M.I."/>
        </authorList>
    </citation>
    <scope>NUCLEOTIDE SEQUENCE</scope>
    <source>
        <strain evidence="1">PM02</strain>
    </source>
</reference>
<dbReference type="Proteomes" id="UP001217918">
    <property type="component" value="Unassembled WGS sequence"/>
</dbReference>
<keyword evidence="2" id="KW-1185">Reference proteome</keyword>
<accession>A0AAD9IBP2</accession>
<dbReference type="AlphaFoldDB" id="A0AAD9IBP2"/>
<protein>
    <submittedName>
        <fullName evidence="1">Uncharacterized protein</fullName>
    </submittedName>
</protein>
<gene>
    <name evidence="1" type="ORF">P8C59_008564</name>
</gene>
<dbReference type="EMBL" id="JAQQPM010000008">
    <property type="protein sequence ID" value="KAK2074350.1"/>
    <property type="molecule type" value="Genomic_DNA"/>
</dbReference>
<dbReference type="Gene3D" id="1.25.40.10">
    <property type="entry name" value="Tetratricopeptide repeat domain"/>
    <property type="match status" value="1"/>
</dbReference>
<dbReference type="InterPro" id="IPR011990">
    <property type="entry name" value="TPR-like_helical_dom_sf"/>
</dbReference>
<organism evidence="1 2">
    <name type="scientific">Phyllachora maydis</name>
    <dbReference type="NCBI Taxonomy" id="1825666"/>
    <lineage>
        <taxon>Eukaryota</taxon>
        <taxon>Fungi</taxon>
        <taxon>Dikarya</taxon>
        <taxon>Ascomycota</taxon>
        <taxon>Pezizomycotina</taxon>
        <taxon>Sordariomycetes</taxon>
        <taxon>Sordariomycetidae</taxon>
        <taxon>Phyllachorales</taxon>
        <taxon>Phyllachoraceae</taxon>
        <taxon>Phyllachora</taxon>
    </lineage>
</organism>
<proteinExistence type="predicted"/>
<sequence>MLQKEHGIDTFTLYYLGTTLLAGQPGPPWRLGLHMLSTASDLGYIASTLSLVRLLTRVDVNSNARSQAMFQRASQRFSSLIKEGEHPDALTLQGIILASAGDSRKAAQYFSAAIKAAAAAGDKATQYRPHPMSRAQLSDDPEPEALIQDQLEGGGGSDLEAPGLHKTGRSRRLYRWNWEASCYLGLGRCKLASGSRAAAEVAFRVVALELDHPEGYLELGKLQPPGAPERHAYLAKAAVSGEDAAAVLLGEMYVQAAEEAGLAKRQRSELRLLAAGWLEVAGQDEPARQLRR</sequence>